<dbReference type="InterPro" id="IPR011711">
    <property type="entry name" value="GntR_C"/>
</dbReference>
<dbReference type="PANTHER" id="PTHR43537:SF20">
    <property type="entry name" value="HTH-TYPE TRANSCRIPTIONAL REPRESSOR GLAR"/>
    <property type="match status" value="1"/>
</dbReference>
<dbReference type="SMART" id="SM00345">
    <property type="entry name" value="HTH_GNTR"/>
    <property type="match status" value="1"/>
</dbReference>
<dbReference type="Gene3D" id="1.10.10.10">
    <property type="entry name" value="Winged helix-like DNA-binding domain superfamily/Winged helix DNA-binding domain"/>
    <property type="match status" value="1"/>
</dbReference>
<dbReference type="OrthoDB" id="8638122at2"/>
<dbReference type="InterPro" id="IPR036390">
    <property type="entry name" value="WH_DNA-bd_sf"/>
</dbReference>
<keyword evidence="2" id="KW-0238">DNA-binding</keyword>
<dbReference type="Pfam" id="PF07729">
    <property type="entry name" value="FCD"/>
    <property type="match status" value="1"/>
</dbReference>
<dbReference type="GO" id="GO:0003700">
    <property type="term" value="F:DNA-binding transcription factor activity"/>
    <property type="evidence" value="ECO:0007669"/>
    <property type="project" value="InterPro"/>
</dbReference>
<protein>
    <submittedName>
        <fullName evidence="5">FCD domain-containing protein</fullName>
    </submittedName>
</protein>
<reference evidence="5 6" key="1">
    <citation type="submission" date="2019-06" db="EMBL/GenBank/DDBJ databases">
        <title>Genome sequence of Rhodobacteraceae bacterium D4M1.</title>
        <authorList>
            <person name="Cao J."/>
        </authorList>
    </citation>
    <scope>NUCLEOTIDE SEQUENCE [LARGE SCALE GENOMIC DNA]</scope>
    <source>
        <strain evidence="5 6">D4M1</strain>
    </source>
</reference>
<dbReference type="KEGG" id="ppru:FDP22_05515"/>
<dbReference type="InterPro" id="IPR036388">
    <property type="entry name" value="WH-like_DNA-bd_sf"/>
</dbReference>
<evidence type="ECO:0000256" key="1">
    <source>
        <dbReference type="ARBA" id="ARBA00023015"/>
    </source>
</evidence>
<keyword evidence="3" id="KW-0804">Transcription</keyword>
<evidence type="ECO:0000256" key="2">
    <source>
        <dbReference type="ARBA" id="ARBA00023125"/>
    </source>
</evidence>
<dbReference type="SUPFAM" id="SSF48008">
    <property type="entry name" value="GntR ligand-binding domain-like"/>
    <property type="match status" value="1"/>
</dbReference>
<dbReference type="Proteomes" id="UP000305888">
    <property type="component" value="Chromosome"/>
</dbReference>
<dbReference type="GO" id="GO:0003677">
    <property type="term" value="F:DNA binding"/>
    <property type="evidence" value="ECO:0007669"/>
    <property type="project" value="UniProtKB-KW"/>
</dbReference>
<dbReference type="AlphaFoldDB" id="A0A5B8FXM3"/>
<dbReference type="PROSITE" id="PS50949">
    <property type="entry name" value="HTH_GNTR"/>
    <property type="match status" value="1"/>
</dbReference>
<evidence type="ECO:0000313" key="6">
    <source>
        <dbReference type="Proteomes" id="UP000305888"/>
    </source>
</evidence>
<keyword evidence="6" id="KW-1185">Reference proteome</keyword>
<feature type="domain" description="HTH gntR-type" evidence="4">
    <location>
        <begin position="11"/>
        <end position="78"/>
    </location>
</feature>
<organism evidence="5 6">
    <name type="scientific">Paroceanicella profunda</name>
    <dbReference type="NCBI Taxonomy" id="2579971"/>
    <lineage>
        <taxon>Bacteria</taxon>
        <taxon>Pseudomonadati</taxon>
        <taxon>Pseudomonadota</taxon>
        <taxon>Alphaproteobacteria</taxon>
        <taxon>Rhodobacterales</taxon>
        <taxon>Paracoccaceae</taxon>
        <taxon>Paroceanicella</taxon>
    </lineage>
</organism>
<dbReference type="Gene3D" id="1.20.120.530">
    <property type="entry name" value="GntR ligand-binding domain-like"/>
    <property type="match status" value="1"/>
</dbReference>
<dbReference type="RefSeq" id="WP_138575687.1">
    <property type="nucleotide sequence ID" value="NZ_CP040818.1"/>
</dbReference>
<dbReference type="PANTHER" id="PTHR43537">
    <property type="entry name" value="TRANSCRIPTIONAL REGULATOR, GNTR FAMILY"/>
    <property type="match status" value="1"/>
</dbReference>
<gene>
    <name evidence="5" type="ORF">FDP22_05515</name>
</gene>
<evidence type="ECO:0000259" key="4">
    <source>
        <dbReference type="PROSITE" id="PS50949"/>
    </source>
</evidence>
<dbReference type="Pfam" id="PF00392">
    <property type="entry name" value="GntR"/>
    <property type="match status" value="1"/>
</dbReference>
<keyword evidence="1" id="KW-0805">Transcription regulation</keyword>
<dbReference type="InterPro" id="IPR000524">
    <property type="entry name" value="Tscrpt_reg_HTH_GntR"/>
</dbReference>
<dbReference type="SMART" id="SM00895">
    <property type="entry name" value="FCD"/>
    <property type="match status" value="1"/>
</dbReference>
<dbReference type="EMBL" id="CP040818">
    <property type="protein sequence ID" value="QDL91289.1"/>
    <property type="molecule type" value="Genomic_DNA"/>
</dbReference>
<proteinExistence type="predicted"/>
<evidence type="ECO:0000313" key="5">
    <source>
        <dbReference type="EMBL" id="QDL91289.1"/>
    </source>
</evidence>
<sequence>MTDIRKPQAAESLADRAYSRLRADILDGDYAPGQPLRLEPLRSRYGYSFSPLREALTRLAADRLVSQSSLRGFRVAELSLDEMWDILRTRILIEGEALRLAIASGDNAWEARVDAALAAFARCVEAPAPAIDDASVAYEQCHAAFHTALIDACGSPSLLRLARQLYLQTERYRRPHLMSDAADSVIAEHRALRDAALARAPETATELLRRHYTRTGHFIEAALAAAPEPAGP</sequence>
<dbReference type="SUPFAM" id="SSF46785">
    <property type="entry name" value="Winged helix' DNA-binding domain"/>
    <property type="match status" value="1"/>
</dbReference>
<name>A0A5B8FXM3_9RHOB</name>
<accession>A0A5B8FXM3</accession>
<evidence type="ECO:0000256" key="3">
    <source>
        <dbReference type="ARBA" id="ARBA00023163"/>
    </source>
</evidence>
<dbReference type="InterPro" id="IPR008920">
    <property type="entry name" value="TF_FadR/GntR_C"/>
</dbReference>